<protein>
    <submittedName>
        <fullName evidence="2">Uncharacterized protein</fullName>
    </submittedName>
</protein>
<name>X1HKJ3_9ZZZZ</name>
<sequence length="199" mass="23065">MKYLSIIEVSIVFLIVQLINWVLKPIEFFKLEIEHLGWSYTSGLISISITFIVLLILKKDFKLYGFKKEGWKFSLDVGLTSWLVILIPIGALILLHLSYSDLFGALILSACEIVALVLILLIIRKKKEEDYEKKSLNARINVILLLVLLLIPIFLSFYFNKPTDIIGKVISTVIWQFIFSGFGEEIRYRGYYQPRINEE</sequence>
<feature type="transmembrane region" description="Helical" evidence="1">
    <location>
        <begin position="35"/>
        <end position="57"/>
    </location>
</feature>
<gene>
    <name evidence="2" type="ORF">S03H2_30196</name>
</gene>
<feature type="non-terminal residue" evidence="2">
    <location>
        <position position="199"/>
    </location>
</feature>
<feature type="transmembrane region" description="Helical" evidence="1">
    <location>
        <begin position="136"/>
        <end position="159"/>
    </location>
</feature>
<keyword evidence="1" id="KW-0812">Transmembrane</keyword>
<dbReference type="EMBL" id="BARU01018259">
    <property type="protein sequence ID" value="GAH54364.1"/>
    <property type="molecule type" value="Genomic_DNA"/>
</dbReference>
<feature type="transmembrane region" description="Helical" evidence="1">
    <location>
        <begin position="103"/>
        <end position="124"/>
    </location>
</feature>
<dbReference type="AlphaFoldDB" id="X1HKJ3"/>
<comment type="caution">
    <text evidence="2">The sequence shown here is derived from an EMBL/GenBank/DDBJ whole genome shotgun (WGS) entry which is preliminary data.</text>
</comment>
<keyword evidence="1" id="KW-1133">Transmembrane helix</keyword>
<evidence type="ECO:0000256" key="1">
    <source>
        <dbReference type="SAM" id="Phobius"/>
    </source>
</evidence>
<feature type="transmembrane region" description="Helical" evidence="1">
    <location>
        <begin position="77"/>
        <end position="97"/>
    </location>
</feature>
<accession>X1HKJ3</accession>
<organism evidence="2">
    <name type="scientific">marine sediment metagenome</name>
    <dbReference type="NCBI Taxonomy" id="412755"/>
    <lineage>
        <taxon>unclassified sequences</taxon>
        <taxon>metagenomes</taxon>
        <taxon>ecological metagenomes</taxon>
    </lineage>
</organism>
<reference evidence="2" key="1">
    <citation type="journal article" date="2014" name="Front. Microbiol.">
        <title>High frequency of phylogenetically diverse reductive dehalogenase-homologous genes in deep subseafloor sedimentary metagenomes.</title>
        <authorList>
            <person name="Kawai M."/>
            <person name="Futagami T."/>
            <person name="Toyoda A."/>
            <person name="Takaki Y."/>
            <person name="Nishi S."/>
            <person name="Hori S."/>
            <person name="Arai W."/>
            <person name="Tsubouchi T."/>
            <person name="Morono Y."/>
            <person name="Uchiyama I."/>
            <person name="Ito T."/>
            <person name="Fujiyama A."/>
            <person name="Inagaki F."/>
            <person name="Takami H."/>
        </authorList>
    </citation>
    <scope>NUCLEOTIDE SEQUENCE</scope>
    <source>
        <strain evidence="2">Expedition CK06-06</strain>
    </source>
</reference>
<keyword evidence="1" id="KW-0472">Membrane</keyword>
<evidence type="ECO:0000313" key="2">
    <source>
        <dbReference type="EMBL" id="GAH54364.1"/>
    </source>
</evidence>
<feature type="transmembrane region" description="Helical" evidence="1">
    <location>
        <begin position="5"/>
        <end position="23"/>
    </location>
</feature>
<proteinExistence type="predicted"/>